<evidence type="ECO:0000313" key="10">
    <source>
        <dbReference type="EMBL" id="KCZ79722.1"/>
    </source>
</evidence>
<keyword evidence="3" id="KW-0808">Transferase</keyword>
<keyword evidence="5 10" id="KW-0418">Kinase</keyword>
<dbReference type="EC" id="2.7.11.1" evidence="1"/>
<dbReference type="Pfam" id="PF00069">
    <property type="entry name" value="Pkinase"/>
    <property type="match status" value="1"/>
</dbReference>
<dbReference type="SUPFAM" id="SSF56112">
    <property type="entry name" value="Protein kinase-like (PK-like)"/>
    <property type="match status" value="1"/>
</dbReference>
<dbReference type="Gene3D" id="1.10.510.10">
    <property type="entry name" value="Transferase(Phosphotransferase) domain 1"/>
    <property type="match status" value="1"/>
</dbReference>
<evidence type="ECO:0000256" key="7">
    <source>
        <dbReference type="ARBA" id="ARBA00047899"/>
    </source>
</evidence>
<keyword evidence="6" id="KW-0067">ATP-binding</keyword>
<keyword evidence="11" id="KW-1185">Reference proteome</keyword>
<dbReference type="InterPro" id="IPR053235">
    <property type="entry name" value="Ser_Thr_kinase"/>
</dbReference>
<dbReference type="PANTHER" id="PTHR24361:SF433">
    <property type="entry name" value="PROTEIN KINASE DOMAIN-CONTAINING PROTEIN"/>
    <property type="match status" value="1"/>
</dbReference>
<keyword evidence="2" id="KW-0723">Serine/threonine-protein kinase</keyword>
<evidence type="ECO:0000256" key="2">
    <source>
        <dbReference type="ARBA" id="ARBA00022527"/>
    </source>
</evidence>
<evidence type="ECO:0000256" key="6">
    <source>
        <dbReference type="ARBA" id="ARBA00022840"/>
    </source>
</evidence>
<dbReference type="OrthoDB" id="4062651at2759"/>
<evidence type="ECO:0000259" key="9">
    <source>
        <dbReference type="PROSITE" id="PS50011"/>
    </source>
</evidence>
<accession>A0A059EXX3</accession>
<dbReference type="Proteomes" id="UP000030655">
    <property type="component" value="Unassembled WGS sequence"/>
</dbReference>
<sequence length="286" mass="34123">MLSFLYIHTLAHTFSGYPNPYYIGIRILMETPTESDSFAYEKYDWLTGQHTYVKVINRGIFEQKCMLGMYKINTLHKLAHENIVDRLDIKLTDGFYHIEFEFIQYSLDEYLELNHDKFKLIQQLLKGLIYLHQNKISHNYLQSQNIMVTSRGVLKIINFKKSVKYKNCTNEVYESESLLLKTLKKFPHYFDISSAGYVFLKILFESQFEADIYNLPYFKKSDYPENLAHPLNNIEFRNYLETKNIKDEFIEFFSSIFCRQGYDIPTAENLLQTFEELEINHKSIFK</sequence>
<dbReference type="VEuPathDB" id="MicrosporidiaDB:H312_02893"/>
<dbReference type="GO" id="GO:0005737">
    <property type="term" value="C:cytoplasm"/>
    <property type="evidence" value="ECO:0007669"/>
    <property type="project" value="TreeGrafter"/>
</dbReference>
<protein>
    <recommendedName>
        <fullName evidence="1">non-specific serine/threonine protein kinase</fullName>
        <ecNumber evidence="1">2.7.11.1</ecNumber>
    </recommendedName>
</protein>
<dbReference type="AlphaFoldDB" id="A0A059EXX3"/>
<evidence type="ECO:0000256" key="3">
    <source>
        <dbReference type="ARBA" id="ARBA00022679"/>
    </source>
</evidence>
<dbReference type="PROSITE" id="PS50011">
    <property type="entry name" value="PROTEIN_KINASE_DOM"/>
    <property type="match status" value="1"/>
</dbReference>
<feature type="domain" description="Protein kinase" evidence="9">
    <location>
        <begin position="7"/>
        <end position="284"/>
    </location>
</feature>
<name>A0A059EXX3_9MICR</name>
<proteinExistence type="predicted"/>
<dbReference type="InterPro" id="IPR000719">
    <property type="entry name" value="Prot_kinase_dom"/>
</dbReference>
<dbReference type="HOGENOM" id="CLU_973102_0_0_1"/>
<reference evidence="10 11" key="2">
    <citation type="submission" date="2014-03" db="EMBL/GenBank/DDBJ databases">
        <title>The Genome Sequence of Anncaliia algerae insect isolate PRA339.</title>
        <authorList>
            <consortium name="The Broad Institute Genome Sequencing Platform"/>
            <consortium name="The Broad Institute Genome Sequencing Center for Infectious Disease"/>
            <person name="Cuomo C."/>
            <person name="Becnel J."/>
            <person name="Sanscrainte N."/>
            <person name="Walker B."/>
            <person name="Young S.K."/>
            <person name="Zeng Q."/>
            <person name="Gargeya S."/>
            <person name="Fitzgerald M."/>
            <person name="Haas B."/>
            <person name="Abouelleil A."/>
            <person name="Alvarado L."/>
            <person name="Arachchi H.M."/>
            <person name="Berlin A.M."/>
            <person name="Chapman S.B."/>
            <person name="Dewar J."/>
            <person name="Goldberg J."/>
            <person name="Griggs A."/>
            <person name="Gujja S."/>
            <person name="Hansen M."/>
            <person name="Howarth C."/>
            <person name="Imamovic A."/>
            <person name="Larimer J."/>
            <person name="McCowan C."/>
            <person name="Murphy C."/>
            <person name="Neiman D."/>
            <person name="Pearson M."/>
            <person name="Priest M."/>
            <person name="Roberts A."/>
            <person name="Saif S."/>
            <person name="Shea T."/>
            <person name="Sisk P."/>
            <person name="Sykes S."/>
            <person name="Wortman J."/>
            <person name="Nusbaum C."/>
            <person name="Birren B."/>
        </authorList>
    </citation>
    <scope>NUCLEOTIDE SEQUENCE [LARGE SCALE GENOMIC DNA]</scope>
    <source>
        <strain evidence="10 11">PRA339</strain>
    </source>
</reference>
<gene>
    <name evidence="10" type="ORF">H312_02893</name>
</gene>
<organism evidence="10 11">
    <name type="scientific">Anncaliia algerae PRA339</name>
    <dbReference type="NCBI Taxonomy" id="1288291"/>
    <lineage>
        <taxon>Eukaryota</taxon>
        <taxon>Fungi</taxon>
        <taxon>Fungi incertae sedis</taxon>
        <taxon>Microsporidia</taxon>
        <taxon>Tubulinosematoidea</taxon>
        <taxon>Tubulinosematidae</taxon>
        <taxon>Anncaliia</taxon>
    </lineage>
</organism>
<reference evidence="11" key="1">
    <citation type="submission" date="2013-02" db="EMBL/GenBank/DDBJ databases">
        <authorList>
            <consortium name="The Broad Institute Genome Sequencing Platform"/>
            <person name="Cuomo C."/>
            <person name="Becnel J."/>
            <person name="Sanscrainte N."/>
            <person name="Walker B."/>
            <person name="Young S.K."/>
            <person name="Zeng Q."/>
            <person name="Gargeya S."/>
            <person name="Fitzgerald M."/>
            <person name="Haas B."/>
            <person name="Abouelleil A."/>
            <person name="Alvarado L."/>
            <person name="Arachchi H.M."/>
            <person name="Berlin A.M."/>
            <person name="Chapman S.B."/>
            <person name="Dewar J."/>
            <person name="Goldberg J."/>
            <person name="Griggs A."/>
            <person name="Gujja S."/>
            <person name="Hansen M."/>
            <person name="Howarth C."/>
            <person name="Imamovic A."/>
            <person name="Larimer J."/>
            <person name="McCowan C."/>
            <person name="Murphy C."/>
            <person name="Neiman D."/>
            <person name="Pearson M."/>
            <person name="Priest M."/>
            <person name="Roberts A."/>
            <person name="Saif S."/>
            <person name="Shea T."/>
            <person name="Sisk P."/>
            <person name="Sykes S."/>
            <person name="Wortman J."/>
            <person name="Nusbaum C."/>
            <person name="Birren B."/>
        </authorList>
    </citation>
    <scope>NUCLEOTIDE SEQUENCE [LARGE SCALE GENOMIC DNA]</scope>
    <source>
        <strain evidence="11">PRA339</strain>
    </source>
</reference>
<evidence type="ECO:0000313" key="11">
    <source>
        <dbReference type="Proteomes" id="UP000030655"/>
    </source>
</evidence>
<dbReference type="GO" id="GO:0004674">
    <property type="term" value="F:protein serine/threonine kinase activity"/>
    <property type="evidence" value="ECO:0007669"/>
    <property type="project" value="UniProtKB-KW"/>
</dbReference>
<evidence type="ECO:0000256" key="8">
    <source>
        <dbReference type="ARBA" id="ARBA00048679"/>
    </source>
</evidence>
<evidence type="ECO:0000256" key="5">
    <source>
        <dbReference type="ARBA" id="ARBA00022777"/>
    </source>
</evidence>
<evidence type="ECO:0000256" key="1">
    <source>
        <dbReference type="ARBA" id="ARBA00012513"/>
    </source>
</evidence>
<comment type="catalytic activity">
    <reaction evidence="7">
        <text>L-threonyl-[protein] + ATP = O-phospho-L-threonyl-[protein] + ADP + H(+)</text>
        <dbReference type="Rhea" id="RHEA:46608"/>
        <dbReference type="Rhea" id="RHEA-COMP:11060"/>
        <dbReference type="Rhea" id="RHEA-COMP:11605"/>
        <dbReference type="ChEBI" id="CHEBI:15378"/>
        <dbReference type="ChEBI" id="CHEBI:30013"/>
        <dbReference type="ChEBI" id="CHEBI:30616"/>
        <dbReference type="ChEBI" id="CHEBI:61977"/>
        <dbReference type="ChEBI" id="CHEBI:456216"/>
        <dbReference type="EC" id="2.7.11.1"/>
    </reaction>
</comment>
<dbReference type="STRING" id="1288291.A0A059EXX3"/>
<evidence type="ECO:0000256" key="4">
    <source>
        <dbReference type="ARBA" id="ARBA00022741"/>
    </source>
</evidence>
<comment type="catalytic activity">
    <reaction evidence="8">
        <text>L-seryl-[protein] + ATP = O-phospho-L-seryl-[protein] + ADP + H(+)</text>
        <dbReference type="Rhea" id="RHEA:17989"/>
        <dbReference type="Rhea" id="RHEA-COMP:9863"/>
        <dbReference type="Rhea" id="RHEA-COMP:11604"/>
        <dbReference type="ChEBI" id="CHEBI:15378"/>
        <dbReference type="ChEBI" id="CHEBI:29999"/>
        <dbReference type="ChEBI" id="CHEBI:30616"/>
        <dbReference type="ChEBI" id="CHEBI:83421"/>
        <dbReference type="ChEBI" id="CHEBI:456216"/>
        <dbReference type="EC" id="2.7.11.1"/>
    </reaction>
</comment>
<dbReference type="PANTHER" id="PTHR24361">
    <property type="entry name" value="MITOGEN-ACTIVATED KINASE KINASE KINASE"/>
    <property type="match status" value="1"/>
</dbReference>
<dbReference type="GO" id="GO:0005524">
    <property type="term" value="F:ATP binding"/>
    <property type="evidence" value="ECO:0007669"/>
    <property type="project" value="UniProtKB-KW"/>
</dbReference>
<keyword evidence="4" id="KW-0547">Nucleotide-binding</keyword>
<dbReference type="InterPro" id="IPR011009">
    <property type="entry name" value="Kinase-like_dom_sf"/>
</dbReference>
<dbReference type="EMBL" id="KK365236">
    <property type="protein sequence ID" value="KCZ79722.1"/>
    <property type="molecule type" value="Genomic_DNA"/>
</dbReference>